<feature type="domain" description="RNase H type-1" evidence="2">
    <location>
        <begin position="84"/>
        <end position="155"/>
    </location>
</feature>
<dbReference type="SUPFAM" id="SSF56672">
    <property type="entry name" value="DNA/RNA polymerases"/>
    <property type="match status" value="1"/>
</dbReference>
<dbReference type="OrthoDB" id="9950135at2759"/>
<dbReference type="GO" id="GO:0004523">
    <property type="term" value="F:RNA-DNA hybrid ribonuclease activity"/>
    <property type="evidence" value="ECO:0007669"/>
    <property type="project" value="InterPro"/>
</dbReference>
<evidence type="ECO:0000259" key="2">
    <source>
        <dbReference type="Pfam" id="PF00075"/>
    </source>
</evidence>
<dbReference type="AlphaFoldDB" id="A0A3M0IKT9"/>
<organism evidence="3 4">
    <name type="scientific">Hirundo rustica rustica</name>
    <dbReference type="NCBI Taxonomy" id="333673"/>
    <lineage>
        <taxon>Eukaryota</taxon>
        <taxon>Metazoa</taxon>
        <taxon>Chordata</taxon>
        <taxon>Craniata</taxon>
        <taxon>Vertebrata</taxon>
        <taxon>Euteleostomi</taxon>
        <taxon>Archelosauria</taxon>
        <taxon>Archosauria</taxon>
        <taxon>Dinosauria</taxon>
        <taxon>Saurischia</taxon>
        <taxon>Theropoda</taxon>
        <taxon>Coelurosauria</taxon>
        <taxon>Aves</taxon>
        <taxon>Neognathae</taxon>
        <taxon>Neoaves</taxon>
        <taxon>Telluraves</taxon>
        <taxon>Australaves</taxon>
        <taxon>Passeriformes</taxon>
        <taxon>Sylvioidea</taxon>
        <taxon>Hirundinidae</taxon>
        <taxon>Hirundo</taxon>
    </lineage>
</organism>
<dbReference type="InterPro" id="IPR051320">
    <property type="entry name" value="Viral_Replic_Matur_Polypro"/>
</dbReference>
<keyword evidence="4" id="KW-1185">Reference proteome</keyword>
<dbReference type="EMBL" id="QRBI01000307">
    <property type="protein sequence ID" value="RMB88962.1"/>
    <property type="molecule type" value="Genomic_DNA"/>
</dbReference>
<protein>
    <recommendedName>
        <fullName evidence="2">RNase H type-1 domain-containing protein</fullName>
    </recommendedName>
</protein>
<dbReference type="SUPFAM" id="SSF53098">
    <property type="entry name" value="Ribonuclease H-like"/>
    <property type="match status" value="1"/>
</dbReference>
<dbReference type="InterPro" id="IPR002156">
    <property type="entry name" value="RNaseH_domain"/>
</dbReference>
<dbReference type="Pfam" id="PF00075">
    <property type="entry name" value="RNase_H"/>
    <property type="match status" value="1"/>
</dbReference>
<dbReference type="InterPro" id="IPR036397">
    <property type="entry name" value="RNaseH_sf"/>
</dbReference>
<evidence type="ECO:0000313" key="3">
    <source>
        <dbReference type="EMBL" id="RMB88962.1"/>
    </source>
</evidence>
<dbReference type="Proteomes" id="UP000269221">
    <property type="component" value="Unassembled WGS sequence"/>
</dbReference>
<feature type="region of interest" description="Disordered" evidence="1">
    <location>
        <begin position="21"/>
        <end position="42"/>
    </location>
</feature>
<accession>A0A3M0IKT9</accession>
<dbReference type="Gene3D" id="3.30.420.10">
    <property type="entry name" value="Ribonuclease H-like superfamily/Ribonuclease H"/>
    <property type="match status" value="1"/>
</dbReference>
<evidence type="ECO:0000313" key="4">
    <source>
        <dbReference type="Proteomes" id="UP000269221"/>
    </source>
</evidence>
<dbReference type="PANTHER" id="PTHR33064">
    <property type="entry name" value="POL PROTEIN"/>
    <property type="match status" value="1"/>
</dbReference>
<dbReference type="Gene3D" id="3.10.10.10">
    <property type="entry name" value="HIV Type 1 Reverse Transcriptase, subunit A, domain 1"/>
    <property type="match status" value="1"/>
</dbReference>
<evidence type="ECO:0000256" key="1">
    <source>
        <dbReference type="SAM" id="MobiDB-lite"/>
    </source>
</evidence>
<reference evidence="3 4" key="1">
    <citation type="submission" date="2018-07" db="EMBL/GenBank/DDBJ databases">
        <title>A high quality draft genome assembly of the barn swallow (H. rustica rustica).</title>
        <authorList>
            <person name="Formenti G."/>
            <person name="Chiara M."/>
            <person name="Poveda L."/>
            <person name="Francoijs K.-J."/>
            <person name="Bonisoli-Alquati A."/>
            <person name="Canova L."/>
            <person name="Gianfranceschi L."/>
            <person name="Horner D.S."/>
            <person name="Saino N."/>
        </authorList>
    </citation>
    <scope>NUCLEOTIDE SEQUENCE [LARGE SCALE GENOMIC DNA]</scope>
    <source>
        <strain evidence="3">Chelidonia</strain>
        <tissue evidence="3">Blood</tissue>
    </source>
</reference>
<comment type="caution">
    <text evidence="3">The sequence shown here is derived from an EMBL/GenBank/DDBJ whole genome shotgun (WGS) entry which is preliminary data.</text>
</comment>
<sequence length="320" mass="36419">MACPGAFGRRCLGRLEADHWDSGPKATEGPKPTTLPQRRKSCLPMKEFKPPQRLHKPLKEKVGQANSLSSKLFNWPLDIAEREKWPKLYLYTDLWMVANALWGWLDRWKKANWQRRGKPIWAADEWKDIATRVERLPVKVCHVNAHVPKSQGNEEHRNNKQIELDKKFGLNDLVLIPEADINLLGRDLVLALGIKITPCEGKPKICSLTEEDHFEISDTLWYTGEVGKLNIQPISIEIQNPEIPIPVKQYLIALEGRKGLKLVVENSVHQGVLESCVSPHNTPILPVKKPDGSYRLLQDLRAINQRTITRFPGVAKPDTS</sequence>
<proteinExistence type="predicted"/>
<dbReference type="GO" id="GO:0003676">
    <property type="term" value="F:nucleic acid binding"/>
    <property type="evidence" value="ECO:0007669"/>
    <property type="project" value="InterPro"/>
</dbReference>
<dbReference type="InterPro" id="IPR012337">
    <property type="entry name" value="RNaseH-like_sf"/>
</dbReference>
<gene>
    <name evidence="3" type="ORF">DUI87_34670</name>
</gene>
<name>A0A3M0IKT9_HIRRU</name>
<dbReference type="GO" id="GO:0006259">
    <property type="term" value="P:DNA metabolic process"/>
    <property type="evidence" value="ECO:0007669"/>
    <property type="project" value="UniProtKB-ARBA"/>
</dbReference>
<dbReference type="InterPro" id="IPR043502">
    <property type="entry name" value="DNA/RNA_pol_sf"/>
</dbReference>
<dbReference type="PANTHER" id="PTHR33064:SF37">
    <property type="entry name" value="RIBONUCLEASE H"/>
    <property type="match status" value="1"/>
</dbReference>